<organism evidence="2 3">
    <name type="scientific">Enterococcus gallinarum</name>
    <dbReference type="NCBI Taxonomy" id="1353"/>
    <lineage>
        <taxon>Bacteria</taxon>
        <taxon>Bacillati</taxon>
        <taxon>Bacillota</taxon>
        <taxon>Bacilli</taxon>
        <taxon>Lactobacillales</taxon>
        <taxon>Enterococcaceae</taxon>
        <taxon>Enterococcus</taxon>
    </lineage>
</organism>
<feature type="transmembrane region" description="Helical" evidence="1">
    <location>
        <begin position="28"/>
        <end position="46"/>
    </location>
</feature>
<keyword evidence="1" id="KW-0472">Membrane</keyword>
<name>A0A376H2K3_ENTGA</name>
<dbReference type="AlphaFoldDB" id="A0A376H2K3"/>
<dbReference type="Proteomes" id="UP000254807">
    <property type="component" value="Unassembled WGS sequence"/>
</dbReference>
<evidence type="ECO:0000256" key="1">
    <source>
        <dbReference type="SAM" id="Phobius"/>
    </source>
</evidence>
<keyword evidence="3" id="KW-1185">Reference proteome</keyword>
<dbReference type="RefSeq" id="WP_060813054.1">
    <property type="nucleotide sequence ID" value="NZ_JBHULA010000042.1"/>
</dbReference>
<keyword evidence="1" id="KW-0812">Transmembrane</keyword>
<evidence type="ECO:0000313" key="3">
    <source>
        <dbReference type="Proteomes" id="UP000254807"/>
    </source>
</evidence>
<evidence type="ECO:0000313" key="2">
    <source>
        <dbReference type="EMBL" id="STD84152.1"/>
    </source>
</evidence>
<gene>
    <name evidence="2" type="ORF">NCTC12360_02678</name>
</gene>
<dbReference type="EMBL" id="UFYW01000001">
    <property type="protein sequence ID" value="STD84152.1"/>
    <property type="molecule type" value="Genomic_DNA"/>
</dbReference>
<reference evidence="2 3" key="1">
    <citation type="submission" date="2018-06" db="EMBL/GenBank/DDBJ databases">
        <authorList>
            <consortium name="Pathogen Informatics"/>
            <person name="Doyle S."/>
        </authorList>
    </citation>
    <scope>NUCLEOTIDE SEQUENCE [LARGE SCALE GENOMIC DNA]</scope>
    <source>
        <strain evidence="2 3">NCTC12360</strain>
    </source>
</reference>
<accession>A0A376H2K3</accession>
<protein>
    <submittedName>
        <fullName evidence="2">Uncharacterized protein</fullName>
    </submittedName>
</protein>
<feature type="transmembrane region" description="Helical" evidence="1">
    <location>
        <begin position="53"/>
        <end position="71"/>
    </location>
</feature>
<dbReference type="OrthoDB" id="9960338at2"/>
<keyword evidence="1" id="KW-1133">Transmembrane helix</keyword>
<proteinExistence type="predicted"/>
<sequence length="73" mass="8259">MSLKDGVKIIIQDVVEPEPEKEGCLTKIGSFLVVMAIIITVLVLLFKFFMNHLFLFFILLVGFIIVATKFGRN</sequence>